<keyword evidence="9" id="KW-0460">Magnesium</keyword>
<keyword evidence="12" id="KW-0175">Coiled coil</keyword>
<dbReference type="InterPro" id="IPR011037">
    <property type="entry name" value="Pyrv_Knase-like_insert_dom_sf"/>
</dbReference>
<keyword evidence="11 14" id="KW-0670">Pyruvate</keyword>
<evidence type="ECO:0000256" key="5">
    <source>
        <dbReference type="ARBA" id="ARBA00022723"/>
    </source>
</evidence>
<comment type="caution">
    <text evidence="14">The sequence shown here is derived from an EMBL/GenBank/DDBJ whole genome shotgun (WGS) entry which is preliminary data.</text>
</comment>
<dbReference type="EMBL" id="JAMFMA010000002">
    <property type="protein sequence ID" value="MCL6273855.1"/>
    <property type="molecule type" value="Genomic_DNA"/>
</dbReference>
<dbReference type="InterPro" id="IPR015806">
    <property type="entry name" value="Pyrv_Knase_insert_dom_sf"/>
</dbReference>
<accession>A0ABT0PR39</accession>
<evidence type="ECO:0000256" key="7">
    <source>
        <dbReference type="ARBA" id="ARBA00022777"/>
    </source>
</evidence>
<feature type="domain" description="Pyruvate kinase barrel" evidence="13">
    <location>
        <begin position="131"/>
        <end position="211"/>
    </location>
</feature>
<dbReference type="RefSeq" id="WP_249657045.1">
    <property type="nucleotide sequence ID" value="NZ_JAMFMA010000002.1"/>
</dbReference>
<proteinExistence type="inferred from homology"/>
<evidence type="ECO:0000256" key="10">
    <source>
        <dbReference type="ARBA" id="ARBA00023152"/>
    </source>
</evidence>
<keyword evidence="8" id="KW-0067">ATP-binding</keyword>
<keyword evidence="10" id="KW-0324">Glycolysis</keyword>
<feature type="domain" description="Pyruvate kinase barrel" evidence="13">
    <location>
        <begin position="363"/>
        <end position="570"/>
    </location>
</feature>
<comment type="pathway">
    <text evidence="1">Carbohydrate degradation; glycolysis; pyruvate from D-glyceraldehyde 3-phosphate: step 5/5.</text>
</comment>
<evidence type="ECO:0000256" key="1">
    <source>
        <dbReference type="ARBA" id="ARBA00004997"/>
    </source>
</evidence>
<dbReference type="PANTHER" id="PTHR11817">
    <property type="entry name" value="PYRUVATE KINASE"/>
    <property type="match status" value="1"/>
</dbReference>
<dbReference type="NCBIfam" id="NF011314">
    <property type="entry name" value="PRK14725.1"/>
    <property type="match status" value="1"/>
</dbReference>
<dbReference type="Gene3D" id="3.20.20.60">
    <property type="entry name" value="Phosphoenolpyruvate-binding domains"/>
    <property type="match status" value="2"/>
</dbReference>
<dbReference type="Gene3D" id="2.40.33.10">
    <property type="entry name" value="PK beta-barrel domain-like"/>
    <property type="match status" value="1"/>
</dbReference>
<dbReference type="EC" id="2.7.1.40" evidence="3"/>
<dbReference type="InterPro" id="IPR015793">
    <property type="entry name" value="Pyrv_Knase_brl"/>
</dbReference>
<feature type="coiled-coil region" evidence="12">
    <location>
        <begin position="8"/>
        <end position="39"/>
    </location>
</feature>
<name>A0ABT0PR39_9FLAO</name>
<organism evidence="14 15">
    <name type="scientific">Flagellimonas spongiicola</name>
    <dbReference type="NCBI Taxonomy" id="2942208"/>
    <lineage>
        <taxon>Bacteria</taxon>
        <taxon>Pseudomonadati</taxon>
        <taxon>Bacteroidota</taxon>
        <taxon>Flavobacteriia</taxon>
        <taxon>Flavobacteriales</taxon>
        <taxon>Flavobacteriaceae</taxon>
        <taxon>Flagellimonas</taxon>
    </lineage>
</organism>
<evidence type="ECO:0000256" key="6">
    <source>
        <dbReference type="ARBA" id="ARBA00022741"/>
    </source>
</evidence>
<keyword evidence="4" id="KW-0808">Transferase</keyword>
<keyword evidence="7 14" id="KW-0418">Kinase</keyword>
<dbReference type="InterPro" id="IPR040442">
    <property type="entry name" value="Pyrv_kinase-like_dom_sf"/>
</dbReference>
<evidence type="ECO:0000256" key="11">
    <source>
        <dbReference type="ARBA" id="ARBA00023317"/>
    </source>
</evidence>
<evidence type="ECO:0000259" key="13">
    <source>
        <dbReference type="Pfam" id="PF00224"/>
    </source>
</evidence>
<evidence type="ECO:0000256" key="8">
    <source>
        <dbReference type="ARBA" id="ARBA00022840"/>
    </source>
</evidence>
<evidence type="ECO:0000256" key="3">
    <source>
        <dbReference type="ARBA" id="ARBA00012142"/>
    </source>
</evidence>
<protein>
    <recommendedName>
        <fullName evidence="3">pyruvate kinase</fullName>
        <ecNumber evidence="3">2.7.1.40</ecNumber>
    </recommendedName>
</protein>
<evidence type="ECO:0000313" key="14">
    <source>
        <dbReference type="EMBL" id="MCL6273855.1"/>
    </source>
</evidence>
<dbReference type="Pfam" id="PF00224">
    <property type="entry name" value="PK"/>
    <property type="match status" value="2"/>
</dbReference>
<keyword evidence="5" id="KW-0479">Metal-binding</keyword>
<gene>
    <name evidence="14" type="ORF">M3P19_07540</name>
</gene>
<reference evidence="14 15" key="1">
    <citation type="submission" date="2022-05" db="EMBL/GenBank/DDBJ databases">
        <authorList>
            <person name="Park J.-S."/>
        </authorList>
    </citation>
    <scope>NUCLEOTIDE SEQUENCE [LARGE SCALE GENOMIC DNA]</scope>
    <source>
        <strain evidence="14 15">2012CJ35-5</strain>
    </source>
</reference>
<evidence type="ECO:0000256" key="4">
    <source>
        <dbReference type="ARBA" id="ARBA00022679"/>
    </source>
</evidence>
<evidence type="ECO:0000313" key="15">
    <source>
        <dbReference type="Proteomes" id="UP001203607"/>
    </source>
</evidence>
<evidence type="ECO:0000256" key="12">
    <source>
        <dbReference type="SAM" id="Coils"/>
    </source>
</evidence>
<dbReference type="Proteomes" id="UP001203607">
    <property type="component" value="Unassembled WGS sequence"/>
</dbReference>
<sequence length="606" mass="67229">MNLPQDQIHQLTNRISEIIKSLEEQEQEHIQALSSVSERYSGSGRNLVHYGAFRGHDIRTLQQQLKLLGLSRLANAEGNILGSLISAQHNLFQLGQQPSPVATTNFLNIGEGRTILNRNTELLFGGNRENRRVRIMVTQPTLSATDYDMVLEMVKDGMDCARVNCAHDNPKVWKAIIDNVRKAAKACSREVKIAMDLAGPKIRTGQLTPGPMVRKFRPMRSDLGHVLSPAEVNLVSDSEANFLANTLPVTEEQLQQLQLGDVLTLTDSRGKKRKLSAVALEKNKVTLNSYKTLYVTTGTELRIKGSKKNTIIVGELPKVVSFIPLYVGNTLLVTKNPEHGSLPVFDTEGKLVEPGKIPCIPASIVSKAKEGEAILFDDGKIEGVIEKVHSDYFEVRIVKASVNGSKLRAEKGINFPTMDLGLSGLTEKDRQDLEFVAQYADIVNYSFVNTADDVQELLEALERLHVKDKLGLILKIETRFAYRNLFKILLAAMQTQQVGVMIARGDLALEVGWKNMGKVQEEILSICSAAHVPVVWATQVLEGLAKNGLPSRSEITDITSSIRAECVMLNKGPYINEAIKLLDEILGNMESLHDKKEGMWPKIEWL</sequence>
<evidence type="ECO:0000256" key="9">
    <source>
        <dbReference type="ARBA" id="ARBA00022842"/>
    </source>
</evidence>
<dbReference type="InterPro" id="IPR015813">
    <property type="entry name" value="Pyrv/PenolPyrv_kinase-like_dom"/>
</dbReference>
<dbReference type="SUPFAM" id="SSF50800">
    <property type="entry name" value="PK beta-barrel domain-like"/>
    <property type="match status" value="1"/>
</dbReference>
<dbReference type="GO" id="GO:0016301">
    <property type="term" value="F:kinase activity"/>
    <property type="evidence" value="ECO:0007669"/>
    <property type="project" value="UniProtKB-KW"/>
</dbReference>
<dbReference type="InterPro" id="IPR001697">
    <property type="entry name" value="Pyr_Knase"/>
</dbReference>
<keyword evidence="6" id="KW-0547">Nucleotide-binding</keyword>
<keyword evidence="15" id="KW-1185">Reference proteome</keyword>
<evidence type="ECO:0000256" key="2">
    <source>
        <dbReference type="ARBA" id="ARBA00008663"/>
    </source>
</evidence>
<dbReference type="SUPFAM" id="SSF51621">
    <property type="entry name" value="Phosphoenolpyruvate/pyruvate domain"/>
    <property type="match status" value="1"/>
</dbReference>
<comment type="similarity">
    <text evidence="2">Belongs to the pyruvate kinase family.</text>
</comment>